<keyword evidence="1" id="KW-0812">Transmembrane</keyword>
<feature type="transmembrane region" description="Helical" evidence="1">
    <location>
        <begin position="89"/>
        <end position="109"/>
    </location>
</feature>
<evidence type="ECO:0000313" key="2">
    <source>
        <dbReference type="EMBL" id="CAB4866004.1"/>
    </source>
</evidence>
<reference evidence="2" key="1">
    <citation type="submission" date="2020-05" db="EMBL/GenBank/DDBJ databases">
        <authorList>
            <person name="Chiriac C."/>
            <person name="Salcher M."/>
            <person name="Ghai R."/>
            <person name="Kavagutti S V."/>
        </authorList>
    </citation>
    <scope>NUCLEOTIDE SEQUENCE</scope>
</reference>
<feature type="transmembrane region" description="Helical" evidence="1">
    <location>
        <begin position="20"/>
        <end position="39"/>
    </location>
</feature>
<feature type="transmembrane region" description="Helical" evidence="1">
    <location>
        <begin position="290"/>
        <end position="309"/>
    </location>
</feature>
<evidence type="ECO:0000256" key="1">
    <source>
        <dbReference type="SAM" id="Phobius"/>
    </source>
</evidence>
<keyword evidence="1" id="KW-0472">Membrane</keyword>
<accession>A0A6J7DAM7</accession>
<organism evidence="2">
    <name type="scientific">freshwater metagenome</name>
    <dbReference type="NCBI Taxonomy" id="449393"/>
    <lineage>
        <taxon>unclassified sequences</taxon>
        <taxon>metagenomes</taxon>
        <taxon>ecological metagenomes</taxon>
    </lineage>
</organism>
<proteinExistence type="predicted"/>
<feature type="transmembrane region" description="Helical" evidence="1">
    <location>
        <begin position="211"/>
        <end position="229"/>
    </location>
</feature>
<feature type="transmembrane region" description="Helical" evidence="1">
    <location>
        <begin position="121"/>
        <end position="139"/>
    </location>
</feature>
<dbReference type="AlphaFoldDB" id="A0A6J7DAM7"/>
<feature type="transmembrane region" description="Helical" evidence="1">
    <location>
        <begin position="262"/>
        <end position="284"/>
    </location>
</feature>
<gene>
    <name evidence="2" type="ORF">UFOPK3444_00455</name>
</gene>
<sequence length="509" mass="55239">MTVTTPRKTISWTRLLRGELGLLAGSTVVAAITLLWPFSVRSDAVYWMLWGRELTQFTLDTGSGWTSWKPLPIPFTTVYSLFGDSAASALWMLTSRAATFFAAVLVFRLVRRLTDQALKPIGIVSILPGVMGGLLAGLWTLRVLVGFTALGYAEGLTLTFVLLAVERALEGKHKFALLFGLAACLSRPEPLALMMIYGLWLWFKQPALRKWLVAGPVFVVGAWLIPDWIGSGDPLRARYLGGVHRIDMHYPGDGKPLRMIKFAFTTLPTMAFYALPLGVIAALWQAKRKSFEPVALLGLALTWVGLVAFETAQGTNGLPRYMFGAQACLIIVSGFGVAVLVGLVAKALNKAGMPLEGALAIPVLTAMLATGVFAQKVLYPRLAEVKSAQAKFAEADATLTDAINAAGGPKKVIACGPVSRFALFDPTIAWKLGETSSVLSYGGGPDDPNLDVQFKFGSTFRLYVPIGRRPLDAHIRSRIAPGARRVAEAGDWVVYQRCLKWRKRGAAKK</sequence>
<name>A0A6J7DAM7_9ZZZZ</name>
<feature type="transmembrane region" description="Helical" evidence="1">
    <location>
        <begin position="357"/>
        <end position="379"/>
    </location>
</feature>
<keyword evidence="1" id="KW-1133">Transmembrane helix</keyword>
<feature type="transmembrane region" description="Helical" evidence="1">
    <location>
        <begin position="321"/>
        <end position="345"/>
    </location>
</feature>
<feature type="transmembrane region" description="Helical" evidence="1">
    <location>
        <begin position="145"/>
        <end position="165"/>
    </location>
</feature>
<dbReference type="EMBL" id="CAFBLU010000005">
    <property type="protein sequence ID" value="CAB4866004.1"/>
    <property type="molecule type" value="Genomic_DNA"/>
</dbReference>
<protein>
    <submittedName>
        <fullName evidence="2">Unannotated protein</fullName>
    </submittedName>
</protein>